<feature type="domain" description="Thioesterase" evidence="2">
    <location>
        <begin position="59"/>
        <end position="131"/>
    </location>
</feature>
<dbReference type="InterPro" id="IPR006683">
    <property type="entry name" value="Thioestr_dom"/>
</dbReference>
<evidence type="ECO:0000313" key="4">
    <source>
        <dbReference type="Proteomes" id="UP000273278"/>
    </source>
</evidence>
<dbReference type="InterPro" id="IPR052723">
    <property type="entry name" value="Acyl-CoA_thioesterase_PaaI"/>
</dbReference>
<sequence length="145" mass="16199">MDKETASRYVSEDAMAFIDSITDMLNAPYFAMNGMEPVSISMEKVSVKMKVRPQDRNSNGFWHGGAIFGVMDHCFAILTNIDGHAVAQNNYINYYRPGRGDEIVAEAVFINKSKSLYSVEVRAYDGDKMVAAEVCNAFRLKEVHG</sequence>
<dbReference type="InterPro" id="IPR029069">
    <property type="entry name" value="HotDog_dom_sf"/>
</dbReference>
<gene>
    <name evidence="3" type="ORF">BKD89_03625</name>
</gene>
<evidence type="ECO:0000259" key="2">
    <source>
        <dbReference type="Pfam" id="PF03061"/>
    </source>
</evidence>
<evidence type="ECO:0000313" key="3">
    <source>
        <dbReference type="EMBL" id="AYQ54894.1"/>
    </source>
</evidence>
<dbReference type="RefSeq" id="WP_015504624.1">
    <property type="nucleotide sequence ID" value="NZ_CAYARO010000005.1"/>
</dbReference>
<dbReference type="NCBIfam" id="TIGR00369">
    <property type="entry name" value="unchar_dom_1"/>
    <property type="match status" value="1"/>
</dbReference>
<dbReference type="Proteomes" id="UP000273278">
    <property type="component" value="Chromosome"/>
</dbReference>
<dbReference type="GeneID" id="41321528"/>
<evidence type="ECO:0000256" key="1">
    <source>
        <dbReference type="ARBA" id="ARBA00022801"/>
    </source>
</evidence>
<dbReference type="EMBL" id="CP017686">
    <property type="protein sequence ID" value="AYQ54894.1"/>
    <property type="molecule type" value="Genomic_DNA"/>
</dbReference>
<dbReference type="PANTHER" id="PTHR42856:SF1">
    <property type="entry name" value="ACYL-COENZYME A THIOESTERASE PAAI"/>
    <property type="match status" value="1"/>
</dbReference>
<organism evidence="3 4">
    <name type="scientific">Methanomethylophilus alvi</name>
    <dbReference type="NCBI Taxonomy" id="1291540"/>
    <lineage>
        <taxon>Archaea</taxon>
        <taxon>Methanobacteriati</taxon>
        <taxon>Thermoplasmatota</taxon>
        <taxon>Thermoplasmata</taxon>
        <taxon>Methanomassiliicoccales</taxon>
        <taxon>Methanomethylophilaceae</taxon>
        <taxon>Methanomethylophilus</taxon>
    </lineage>
</organism>
<dbReference type="PANTHER" id="PTHR42856">
    <property type="entry name" value="ACYL-COENZYME A THIOESTERASE PAAI"/>
    <property type="match status" value="1"/>
</dbReference>
<dbReference type="OMA" id="NGFWHGG"/>
<reference evidence="3 4" key="1">
    <citation type="submission" date="2016-10" db="EMBL/GenBank/DDBJ databases">
        <title>Complete genome of the TMA-utilizing, human hosted archaeon Methanomethylophilus alvus Gen. nov, sp. nov., strain Mx-05, derived from a pure culture.</title>
        <authorList>
            <person name="Brugere J.-F."/>
            <person name="Ben Hania W."/>
            <person name="Chaudhary P.P."/>
            <person name="Gaci N."/>
            <person name="Borrel G."/>
            <person name="Cao Van Tuat L."/>
            <person name="Fardeau M.-L."/>
            <person name="Harris H.M.B."/>
            <person name="O'Toole P.W."/>
            <person name="Ollivier B."/>
        </authorList>
    </citation>
    <scope>NUCLEOTIDE SEQUENCE [LARGE SCALE GENOMIC DNA]</scope>
    <source>
        <strain evidence="3 4">Mx-05</strain>
    </source>
</reference>
<keyword evidence="1" id="KW-0378">Hydrolase</keyword>
<dbReference type="GO" id="GO:0016289">
    <property type="term" value="F:acyl-CoA hydrolase activity"/>
    <property type="evidence" value="ECO:0007669"/>
    <property type="project" value="TreeGrafter"/>
</dbReference>
<dbReference type="CDD" id="cd03443">
    <property type="entry name" value="PaaI_thioesterase"/>
    <property type="match status" value="1"/>
</dbReference>
<protein>
    <recommendedName>
        <fullName evidence="2">Thioesterase domain-containing protein</fullName>
    </recommendedName>
</protein>
<dbReference type="InterPro" id="IPR003736">
    <property type="entry name" value="PAAI_dom"/>
</dbReference>
<accession>A0A3G3IH81</accession>
<proteinExistence type="predicted"/>
<name>A0A3G3IH81_9ARCH</name>
<dbReference type="Pfam" id="PF03061">
    <property type="entry name" value="4HBT"/>
    <property type="match status" value="1"/>
</dbReference>
<dbReference type="SUPFAM" id="SSF54637">
    <property type="entry name" value="Thioesterase/thiol ester dehydrase-isomerase"/>
    <property type="match status" value="1"/>
</dbReference>
<dbReference type="AlphaFoldDB" id="A0A3G3IH81"/>
<dbReference type="Gene3D" id="3.10.129.10">
    <property type="entry name" value="Hotdog Thioesterase"/>
    <property type="match status" value="1"/>
</dbReference>